<evidence type="ECO:0008006" key="3">
    <source>
        <dbReference type="Google" id="ProtNLM"/>
    </source>
</evidence>
<protein>
    <recommendedName>
        <fullName evidence="3">Histidinol dehydrogenase</fullName>
    </recommendedName>
</protein>
<proteinExistence type="predicted"/>
<dbReference type="GO" id="GO:0051287">
    <property type="term" value="F:NAD binding"/>
    <property type="evidence" value="ECO:0007669"/>
    <property type="project" value="InterPro"/>
</dbReference>
<dbReference type="SUPFAM" id="SSF55194">
    <property type="entry name" value="Ribosome recycling factor, RRF"/>
    <property type="match status" value="1"/>
</dbReference>
<dbReference type="Gene3D" id="3.40.50.1980">
    <property type="entry name" value="Nitrogenase molybdenum iron protein domain"/>
    <property type="match status" value="1"/>
</dbReference>
<accession>A0A382X3E2</accession>
<keyword evidence="1" id="KW-0560">Oxidoreductase</keyword>
<feature type="non-terminal residue" evidence="2">
    <location>
        <position position="69"/>
    </location>
</feature>
<dbReference type="GO" id="GO:0046872">
    <property type="term" value="F:metal ion binding"/>
    <property type="evidence" value="ECO:0007669"/>
    <property type="project" value="InterPro"/>
</dbReference>
<dbReference type="Pfam" id="PF00815">
    <property type="entry name" value="Histidinol_dh"/>
    <property type="match status" value="1"/>
</dbReference>
<evidence type="ECO:0000256" key="1">
    <source>
        <dbReference type="ARBA" id="ARBA00023002"/>
    </source>
</evidence>
<evidence type="ECO:0000313" key="2">
    <source>
        <dbReference type="EMBL" id="SVD65359.1"/>
    </source>
</evidence>
<gene>
    <name evidence="2" type="ORF">METZ01_LOCUS418213</name>
</gene>
<dbReference type="InterPro" id="IPR036191">
    <property type="entry name" value="RRF_sf"/>
</dbReference>
<dbReference type="AlphaFoldDB" id="A0A382X3E2"/>
<organism evidence="2">
    <name type="scientific">marine metagenome</name>
    <dbReference type="NCBI Taxonomy" id="408172"/>
    <lineage>
        <taxon>unclassified sequences</taxon>
        <taxon>metagenomes</taxon>
        <taxon>ecological metagenomes</taxon>
    </lineage>
</organism>
<feature type="non-terminal residue" evidence="2">
    <location>
        <position position="1"/>
    </location>
</feature>
<sequence length="69" mass="8240">MATWIKEAITEEQRDEAQKQVRDTVEKLLEDIDKRGDTAVRELSKRFDNWSPDEFRLSEKEIQSCIDRL</sequence>
<dbReference type="GO" id="GO:0016616">
    <property type="term" value="F:oxidoreductase activity, acting on the CH-OH group of donors, NAD or NADP as acceptor"/>
    <property type="evidence" value="ECO:0007669"/>
    <property type="project" value="InterPro"/>
</dbReference>
<dbReference type="InterPro" id="IPR012131">
    <property type="entry name" value="Hstdl_DH"/>
</dbReference>
<reference evidence="2" key="1">
    <citation type="submission" date="2018-05" db="EMBL/GenBank/DDBJ databases">
        <authorList>
            <person name="Lanie J.A."/>
            <person name="Ng W.-L."/>
            <person name="Kazmierczak K.M."/>
            <person name="Andrzejewski T.M."/>
            <person name="Davidsen T.M."/>
            <person name="Wayne K.J."/>
            <person name="Tettelin H."/>
            <person name="Glass J.I."/>
            <person name="Rusch D."/>
            <person name="Podicherti R."/>
            <person name="Tsui H.-C.T."/>
            <person name="Winkler M.E."/>
        </authorList>
    </citation>
    <scope>NUCLEOTIDE SEQUENCE</scope>
</reference>
<dbReference type="EMBL" id="UINC01164484">
    <property type="protein sequence ID" value="SVD65359.1"/>
    <property type="molecule type" value="Genomic_DNA"/>
</dbReference>
<name>A0A382X3E2_9ZZZZ</name>